<evidence type="ECO:0000259" key="2">
    <source>
        <dbReference type="Pfam" id="PF01035"/>
    </source>
</evidence>
<dbReference type="InterPro" id="IPR052520">
    <property type="entry name" value="ATL_DNA_repair"/>
</dbReference>
<proteinExistence type="predicted"/>
<sequence>MQTFSERVIKMARKIPKGKVTTYGRIAKGAGGGTMASRSITAILGKAYNSGIKDIPFHRIVYADGSVWLDGAWREKRLALYKQEGIKLDKNNQIVNFRDILFEFK</sequence>
<organism evidence="3 4">
    <name type="scientific">Candidatus Campbellbacteria bacterium CG22_combo_CG10-13_8_21_14_all_36_13</name>
    <dbReference type="NCBI Taxonomy" id="1974529"/>
    <lineage>
        <taxon>Bacteria</taxon>
        <taxon>Candidatus Campbelliibacteriota</taxon>
    </lineage>
</organism>
<dbReference type="Pfam" id="PF01035">
    <property type="entry name" value="DNA_binding_1"/>
    <property type="match status" value="1"/>
</dbReference>
<dbReference type="Proteomes" id="UP000231143">
    <property type="component" value="Unassembled WGS sequence"/>
</dbReference>
<evidence type="ECO:0000313" key="3">
    <source>
        <dbReference type="EMBL" id="PIP87017.1"/>
    </source>
</evidence>
<dbReference type="SUPFAM" id="SSF46767">
    <property type="entry name" value="Methylated DNA-protein cysteine methyltransferase, C-terminal domain"/>
    <property type="match status" value="1"/>
</dbReference>
<dbReference type="InterPro" id="IPR014048">
    <property type="entry name" value="MethylDNA_cys_MeTrfase_DNA-bd"/>
</dbReference>
<accession>A0A2H0DXX7</accession>
<dbReference type="PANTHER" id="PTHR42942:SF1">
    <property type="entry name" value="ALKYLTRANSFERASE-LIKE PROTEIN 1"/>
    <property type="match status" value="1"/>
</dbReference>
<dbReference type="AlphaFoldDB" id="A0A2H0DXX7"/>
<reference evidence="3 4" key="1">
    <citation type="submission" date="2017-09" db="EMBL/GenBank/DDBJ databases">
        <title>Depth-based differentiation of microbial function through sediment-hosted aquifers and enrichment of novel symbionts in the deep terrestrial subsurface.</title>
        <authorList>
            <person name="Probst A.J."/>
            <person name="Ladd B."/>
            <person name="Jarett J.K."/>
            <person name="Geller-Mcgrath D.E."/>
            <person name="Sieber C.M."/>
            <person name="Emerson J.B."/>
            <person name="Anantharaman K."/>
            <person name="Thomas B.C."/>
            <person name="Malmstrom R."/>
            <person name="Stieglmeier M."/>
            <person name="Klingl A."/>
            <person name="Woyke T."/>
            <person name="Ryan C.M."/>
            <person name="Banfield J.F."/>
        </authorList>
    </citation>
    <scope>NUCLEOTIDE SEQUENCE [LARGE SCALE GENOMIC DNA]</scope>
    <source>
        <strain evidence="3">CG22_combo_CG10-13_8_21_14_all_36_13</strain>
    </source>
</reference>
<dbReference type="EMBL" id="PCTT01000032">
    <property type="protein sequence ID" value="PIP87017.1"/>
    <property type="molecule type" value="Genomic_DNA"/>
</dbReference>
<keyword evidence="1" id="KW-0227">DNA damage</keyword>
<name>A0A2H0DXX7_9BACT</name>
<dbReference type="InterPro" id="IPR036217">
    <property type="entry name" value="MethylDNA_cys_MeTrfase_DNAb"/>
</dbReference>
<dbReference type="Gene3D" id="1.10.10.10">
    <property type="entry name" value="Winged helix-like DNA-binding domain superfamily/Winged helix DNA-binding domain"/>
    <property type="match status" value="1"/>
</dbReference>
<protein>
    <submittedName>
        <fullName evidence="3">DNA methyltransferase</fullName>
    </submittedName>
</protein>
<dbReference type="GO" id="GO:0006281">
    <property type="term" value="P:DNA repair"/>
    <property type="evidence" value="ECO:0007669"/>
    <property type="project" value="InterPro"/>
</dbReference>
<dbReference type="PANTHER" id="PTHR42942">
    <property type="entry name" value="6-O-METHYLGUANINE DNA METHYLTRANSFERASE"/>
    <property type="match status" value="1"/>
</dbReference>
<keyword evidence="3" id="KW-0489">Methyltransferase</keyword>
<evidence type="ECO:0000256" key="1">
    <source>
        <dbReference type="ARBA" id="ARBA00022763"/>
    </source>
</evidence>
<evidence type="ECO:0000313" key="4">
    <source>
        <dbReference type="Proteomes" id="UP000231143"/>
    </source>
</evidence>
<dbReference type="InterPro" id="IPR036388">
    <property type="entry name" value="WH-like_DNA-bd_sf"/>
</dbReference>
<dbReference type="GO" id="GO:0032259">
    <property type="term" value="P:methylation"/>
    <property type="evidence" value="ECO:0007669"/>
    <property type="project" value="UniProtKB-KW"/>
</dbReference>
<dbReference type="GO" id="GO:0008168">
    <property type="term" value="F:methyltransferase activity"/>
    <property type="evidence" value="ECO:0007669"/>
    <property type="project" value="UniProtKB-KW"/>
</dbReference>
<keyword evidence="3" id="KW-0808">Transferase</keyword>
<feature type="domain" description="Methylated-DNA-[protein]-cysteine S-methyltransferase DNA binding" evidence="2">
    <location>
        <begin position="4"/>
        <end position="85"/>
    </location>
</feature>
<comment type="caution">
    <text evidence="3">The sequence shown here is derived from an EMBL/GenBank/DDBJ whole genome shotgun (WGS) entry which is preliminary data.</text>
</comment>
<gene>
    <name evidence="3" type="ORF">COW81_02440</name>
</gene>
<dbReference type="CDD" id="cd06445">
    <property type="entry name" value="ATase"/>
    <property type="match status" value="1"/>
</dbReference>